<protein>
    <submittedName>
        <fullName evidence="1">Uncharacterized protein</fullName>
    </submittedName>
</protein>
<keyword evidence="2" id="KW-1185">Reference proteome</keyword>
<dbReference type="Proteomes" id="UP000024404">
    <property type="component" value="Unassembled WGS sequence"/>
</dbReference>
<evidence type="ECO:0000313" key="2">
    <source>
        <dbReference type="Proteomes" id="UP000024404"/>
    </source>
</evidence>
<reference evidence="2" key="1">
    <citation type="submission" date="2013-10" db="EMBL/GenBank/DDBJ databases">
        <title>Genome sequencing of Onchocerca volvulus.</title>
        <authorList>
            <person name="Cotton J."/>
            <person name="Tsai J."/>
            <person name="Stanley E."/>
            <person name="Tracey A."/>
            <person name="Holroyd N."/>
            <person name="Lustigman S."/>
            <person name="Berriman M."/>
        </authorList>
    </citation>
    <scope>NUCLEOTIDE SEQUENCE</scope>
</reference>
<dbReference type="AlphaFoldDB" id="A0A8R1TK72"/>
<organism evidence="1 2">
    <name type="scientific">Onchocerca volvulus</name>
    <dbReference type="NCBI Taxonomy" id="6282"/>
    <lineage>
        <taxon>Eukaryota</taxon>
        <taxon>Metazoa</taxon>
        <taxon>Ecdysozoa</taxon>
        <taxon>Nematoda</taxon>
        <taxon>Chromadorea</taxon>
        <taxon>Rhabditida</taxon>
        <taxon>Spirurina</taxon>
        <taxon>Spiruromorpha</taxon>
        <taxon>Filarioidea</taxon>
        <taxon>Onchocercidae</taxon>
        <taxon>Onchocerca</taxon>
    </lineage>
</organism>
<reference evidence="1" key="2">
    <citation type="submission" date="2022-06" db="UniProtKB">
        <authorList>
            <consortium name="EnsemblMetazoa"/>
        </authorList>
    </citation>
    <scope>IDENTIFICATION</scope>
</reference>
<dbReference type="OMA" id="HRCRDET"/>
<sequence>MISQLQEKLCLGNSMLTPYWLPSDDPKGQRCHILLRSRYRKLDRLAHESNSLLQLCMSERSSPLNKHQKQYCDHSLFQMISDLREKDGGLALDRCFQGSKRFERQCGPLRQCCNAYDGCKELVKRSSITKQKKALLREIRDVAKKCKEGIYEEDKVTTPGDDKVIGSKGSPTLIVFTNQTDSDDVMENFLHKSPQQWHTTVSHNESTIDKNDNDNHTLRNITIDTMEQSTNEETTLPDEIENWNNTEYKHDIEEYHRWKSQHTKVEKSMDRCQMIWDKIDQFPLLSTVTLLRMGDRCIDRDHKSFSELYESVIRRNNELHECLEKHHNQLDESTNCSVMSTNHTQWHLTFMESDDLQNTKSFADCLTQVNEMQFKCAQLSECCSHFDKCRDETFDAKVELQIISLTVQLITQNYDCLRHKLMKMDKL</sequence>
<dbReference type="EnsemblMetazoa" id="OVOC11058.1">
    <property type="protein sequence ID" value="OVOC11058.1"/>
    <property type="gene ID" value="WBGene00247867"/>
</dbReference>
<evidence type="ECO:0000313" key="1">
    <source>
        <dbReference type="EnsemblMetazoa" id="OVOC11058.1"/>
    </source>
</evidence>
<dbReference type="EMBL" id="CMVM020000346">
    <property type="status" value="NOT_ANNOTATED_CDS"/>
    <property type="molecule type" value="Genomic_DNA"/>
</dbReference>
<name>A0A8R1TK72_ONCVO</name>
<accession>A0A8R1TK72</accession>
<proteinExistence type="predicted"/>